<accession>A0A8J2KBD7</accession>
<evidence type="ECO:0000313" key="3">
    <source>
        <dbReference type="Proteomes" id="UP000708208"/>
    </source>
</evidence>
<dbReference type="EMBL" id="CAJVCH010233418">
    <property type="protein sequence ID" value="CAG7732534.1"/>
    <property type="molecule type" value="Genomic_DNA"/>
</dbReference>
<keyword evidence="3" id="KW-1185">Reference proteome</keyword>
<evidence type="ECO:0000313" key="2">
    <source>
        <dbReference type="EMBL" id="CAG7732534.1"/>
    </source>
</evidence>
<feature type="non-terminal residue" evidence="2">
    <location>
        <position position="1"/>
    </location>
</feature>
<comment type="caution">
    <text evidence="2">The sequence shown here is derived from an EMBL/GenBank/DDBJ whole genome shotgun (WGS) entry which is preliminary data.</text>
</comment>
<proteinExistence type="predicted"/>
<dbReference type="AlphaFoldDB" id="A0A8J2KBD7"/>
<name>A0A8J2KBD7_9HEXA</name>
<feature type="compositionally biased region" description="Acidic residues" evidence="1">
    <location>
        <begin position="18"/>
        <end position="27"/>
    </location>
</feature>
<reference evidence="2" key="1">
    <citation type="submission" date="2021-06" db="EMBL/GenBank/DDBJ databases">
        <authorList>
            <person name="Hodson N. C."/>
            <person name="Mongue J. A."/>
            <person name="Jaron S. K."/>
        </authorList>
    </citation>
    <scope>NUCLEOTIDE SEQUENCE</scope>
</reference>
<feature type="region of interest" description="Disordered" evidence="1">
    <location>
        <begin position="18"/>
        <end position="52"/>
    </location>
</feature>
<gene>
    <name evidence="2" type="ORF">AFUS01_LOCUS21046</name>
</gene>
<feature type="non-terminal residue" evidence="2">
    <location>
        <position position="52"/>
    </location>
</feature>
<sequence length="52" mass="5569">DFWVEDETGVNVEVEEVADSEMPDEGDGCPAGGEQDERTLGAAADIEEREIG</sequence>
<dbReference type="Proteomes" id="UP000708208">
    <property type="component" value="Unassembled WGS sequence"/>
</dbReference>
<organism evidence="2 3">
    <name type="scientific">Allacma fusca</name>
    <dbReference type="NCBI Taxonomy" id="39272"/>
    <lineage>
        <taxon>Eukaryota</taxon>
        <taxon>Metazoa</taxon>
        <taxon>Ecdysozoa</taxon>
        <taxon>Arthropoda</taxon>
        <taxon>Hexapoda</taxon>
        <taxon>Collembola</taxon>
        <taxon>Symphypleona</taxon>
        <taxon>Sminthuridae</taxon>
        <taxon>Allacma</taxon>
    </lineage>
</organism>
<evidence type="ECO:0000256" key="1">
    <source>
        <dbReference type="SAM" id="MobiDB-lite"/>
    </source>
</evidence>
<protein>
    <submittedName>
        <fullName evidence="2">Uncharacterized protein</fullName>
    </submittedName>
</protein>